<dbReference type="GO" id="GO:0005737">
    <property type="term" value="C:cytoplasm"/>
    <property type="evidence" value="ECO:0007669"/>
    <property type="project" value="TreeGrafter"/>
</dbReference>
<dbReference type="Pfam" id="PF00085">
    <property type="entry name" value="Thioredoxin"/>
    <property type="match status" value="1"/>
</dbReference>
<sequence length="114" mass="13088">MPKQITTEEFQTKVTESKFLCVVKFKTKWSGASQIVEPFYKELSITYRGVANFFIVDTEHDNSLAERFGIMELPTILLFKKGTVVDHTIGLTSKQLLIEKIEHALFDNTDEKTN</sequence>
<accession>A0A7G5XDB9</accession>
<proteinExistence type="predicted"/>
<dbReference type="RefSeq" id="WP_182801737.1">
    <property type="nucleotide sequence ID" value="NZ_CP060007.1"/>
</dbReference>
<dbReference type="GO" id="GO:0015035">
    <property type="term" value="F:protein-disulfide reductase activity"/>
    <property type="evidence" value="ECO:0007669"/>
    <property type="project" value="TreeGrafter"/>
</dbReference>
<dbReference type="EMBL" id="CP060007">
    <property type="protein sequence ID" value="QNA43472.1"/>
    <property type="molecule type" value="Genomic_DNA"/>
</dbReference>
<dbReference type="Proteomes" id="UP000515344">
    <property type="component" value="Chromosome"/>
</dbReference>
<evidence type="ECO:0000313" key="2">
    <source>
        <dbReference type="EMBL" id="QNA43472.1"/>
    </source>
</evidence>
<dbReference type="KEGG" id="lacs:H4075_15475"/>
<dbReference type="CDD" id="cd02947">
    <property type="entry name" value="TRX_family"/>
    <property type="match status" value="1"/>
</dbReference>
<dbReference type="InterPro" id="IPR036249">
    <property type="entry name" value="Thioredoxin-like_sf"/>
</dbReference>
<dbReference type="Gene3D" id="3.40.30.10">
    <property type="entry name" value="Glutaredoxin"/>
    <property type="match status" value="1"/>
</dbReference>
<dbReference type="InterPro" id="IPR013766">
    <property type="entry name" value="Thioredoxin_domain"/>
</dbReference>
<organism evidence="2 3">
    <name type="scientific">Lacibacter sediminis</name>
    <dbReference type="NCBI Taxonomy" id="2760713"/>
    <lineage>
        <taxon>Bacteria</taxon>
        <taxon>Pseudomonadati</taxon>
        <taxon>Bacteroidota</taxon>
        <taxon>Chitinophagia</taxon>
        <taxon>Chitinophagales</taxon>
        <taxon>Chitinophagaceae</taxon>
        <taxon>Lacibacter</taxon>
    </lineage>
</organism>
<name>A0A7G5XDB9_9BACT</name>
<dbReference type="PANTHER" id="PTHR45663">
    <property type="entry name" value="GEO12009P1"/>
    <property type="match status" value="1"/>
</dbReference>
<protein>
    <submittedName>
        <fullName evidence="2">Thioredoxin family protein</fullName>
    </submittedName>
</protein>
<dbReference type="PANTHER" id="PTHR45663:SF11">
    <property type="entry name" value="GEO12009P1"/>
    <property type="match status" value="1"/>
</dbReference>
<reference evidence="3" key="1">
    <citation type="submission" date="2020-08" db="EMBL/GenBank/DDBJ databases">
        <title>Lacibacter sp. S13-6-6 genome sequencing.</title>
        <authorList>
            <person name="Jin L."/>
        </authorList>
    </citation>
    <scope>NUCLEOTIDE SEQUENCE [LARGE SCALE GENOMIC DNA]</scope>
    <source>
        <strain evidence="3">S13-6-6</strain>
    </source>
</reference>
<keyword evidence="3" id="KW-1185">Reference proteome</keyword>
<gene>
    <name evidence="2" type="ORF">H4075_15475</name>
</gene>
<evidence type="ECO:0000259" key="1">
    <source>
        <dbReference type="Pfam" id="PF00085"/>
    </source>
</evidence>
<dbReference type="AlphaFoldDB" id="A0A7G5XDB9"/>
<evidence type="ECO:0000313" key="3">
    <source>
        <dbReference type="Proteomes" id="UP000515344"/>
    </source>
</evidence>
<dbReference type="SUPFAM" id="SSF52833">
    <property type="entry name" value="Thioredoxin-like"/>
    <property type="match status" value="1"/>
</dbReference>
<feature type="domain" description="Thioredoxin" evidence="1">
    <location>
        <begin position="3"/>
        <end position="102"/>
    </location>
</feature>